<keyword evidence="4" id="KW-1185">Reference proteome</keyword>
<feature type="transmembrane region" description="Helical" evidence="1">
    <location>
        <begin position="7"/>
        <end position="25"/>
    </location>
</feature>
<feature type="domain" description="CAAX prenyl protease 2/Lysostaphin resistance protein A-like" evidence="2">
    <location>
        <begin position="151"/>
        <end position="248"/>
    </location>
</feature>
<keyword evidence="1" id="KW-1133">Transmembrane helix</keyword>
<gene>
    <name evidence="3" type="ORF">C4S77_05600</name>
</gene>
<keyword evidence="1" id="KW-0472">Membrane</keyword>
<evidence type="ECO:0000259" key="2">
    <source>
        <dbReference type="Pfam" id="PF02517"/>
    </source>
</evidence>
<dbReference type="OrthoDB" id="9777755at2"/>
<dbReference type="AlphaFoldDB" id="A0A2S8AE76"/>
<dbReference type="PANTHER" id="PTHR35797">
    <property type="entry name" value="PROTEASE-RELATED"/>
    <property type="match status" value="1"/>
</dbReference>
<evidence type="ECO:0000256" key="1">
    <source>
        <dbReference type="SAM" id="Phobius"/>
    </source>
</evidence>
<protein>
    <recommendedName>
        <fullName evidence="2">CAAX prenyl protease 2/Lysostaphin resistance protein A-like domain-containing protein</fullName>
    </recommendedName>
</protein>
<feature type="transmembrane region" description="Helical" evidence="1">
    <location>
        <begin position="264"/>
        <end position="285"/>
    </location>
</feature>
<sequence>MKKVTVFITICYILSGIIGIIMWNIPKTQNPFNPFLLFLYILLMLTPSIVAFIVEKKKFLEITEKFQLNFKNINWKQTFKYLLITNLFIPILVMAYGYLLGNVLEIEVFGRLVTNYIQLDPEIIKKLPSFLKTDYLLFFLILMTFISCLLSSISVNGIIALGEEIGWRGFLEKNINLSFFKKNVLIGIIWGIWHAPIILCGHNYPSHPFLGIIMMVFLCIPMSFYFSFALKNTKCLFVIAALHGGFNATSRTLVFTQINFNDLFGPIGVLMILSVLTVFIIDYAFNIKNQKMHN</sequence>
<dbReference type="RefSeq" id="WP_105246688.1">
    <property type="nucleotide sequence ID" value="NZ_PSZM01000036.1"/>
</dbReference>
<feature type="transmembrane region" description="Helical" evidence="1">
    <location>
        <begin position="235"/>
        <end position="258"/>
    </location>
</feature>
<dbReference type="InterPro" id="IPR003675">
    <property type="entry name" value="Rce1/LyrA-like_dom"/>
</dbReference>
<proteinExistence type="predicted"/>
<feature type="transmembrane region" description="Helical" evidence="1">
    <location>
        <begin position="37"/>
        <end position="54"/>
    </location>
</feature>
<reference evidence="3 4" key="1">
    <citation type="submission" date="2018-02" db="EMBL/GenBank/DDBJ databases">
        <title>Genome sequences of Apibacter spp., gut symbionts of Asian honey bees.</title>
        <authorList>
            <person name="Kwong W.K."/>
            <person name="Steele M.I."/>
            <person name="Moran N.A."/>
        </authorList>
    </citation>
    <scope>NUCLEOTIDE SEQUENCE [LARGE SCALE GENOMIC DNA]</scope>
    <source>
        <strain evidence="4">wkB301</strain>
    </source>
</reference>
<feature type="transmembrane region" description="Helical" evidence="1">
    <location>
        <begin position="81"/>
        <end position="99"/>
    </location>
</feature>
<dbReference type="Proteomes" id="UP000238042">
    <property type="component" value="Unassembled WGS sequence"/>
</dbReference>
<feature type="transmembrane region" description="Helical" evidence="1">
    <location>
        <begin position="210"/>
        <end position="228"/>
    </location>
</feature>
<dbReference type="InterPro" id="IPR042150">
    <property type="entry name" value="MmRce1-like"/>
</dbReference>
<keyword evidence="1" id="KW-0812">Transmembrane</keyword>
<comment type="caution">
    <text evidence="3">The sequence shown here is derived from an EMBL/GenBank/DDBJ whole genome shotgun (WGS) entry which is preliminary data.</text>
</comment>
<evidence type="ECO:0000313" key="4">
    <source>
        <dbReference type="Proteomes" id="UP000238042"/>
    </source>
</evidence>
<evidence type="ECO:0000313" key="3">
    <source>
        <dbReference type="EMBL" id="PQL93134.1"/>
    </source>
</evidence>
<dbReference type="GO" id="GO:0080120">
    <property type="term" value="P:CAAX-box protein maturation"/>
    <property type="evidence" value="ECO:0007669"/>
    <property type="project" value="UniProtKB-ARBA"/>
</dbReference>
<name>A0A2S8AE76_9FLAO</name>
<feature type="transmembrane region" description="Helical" evidence="1">
    <location>
        <begin position="183"/>
        <end position="204"/>
    </location>
</feature>
<feature type="transmembrane region" description="Helical" evidence="1">
    <location>
        <begin position="135"/>
        <end position="162"/>
    </location>
</feature>
<organism evidence="3 4">
    <name type="scientific">Apibacter adventoris</name>
    <dbReference type="NCBI Taxonomy" id="1679466"/>
    <lineage>
        <taxon>Bacteria</taxon>
        <taxon>Pseudomonadati</taxon>
        <taxon>Bacteroidota</taxon>
        <taxon>Flavobacteriia</taxon>
        <taxon>Flavobacteriales</taxon>
        <taxon>Weeksellaceae</taxon>
        <taxon>Apibacter</taxon>
    </lineage>
</organism>
<dbReference type="EMBL" id="PSZM01000036">
    <property type="protein sequence ID" value="PQL93134.1"/>
    <property type="molecule type" value="Genomic_DNA"/>
</dbReference>
<dbReference type="GO" id="GO:0004175">
    <property type="term" value="F:endopeptidase activity"/>
    <property type="evidence" value="ECO:0007669"/>
    <property type="project" value="UniProtKB-ARBA"/>
</dbReference>
<accession>A0A2S8AE76</accession>
<dbReference type="Pfam" id="PF02517">
    <property type="entry name" value="Rce1-like"/>
    <property type="match status" value="1"/>
</dbReference>
<dbReference type="PANTHER" id="PTHR35797:SF1">
    <property type="entry name" value="PROTEASE"/>
    <property type="match status" value="1"/>
</dbReference>